<dbReference type="GO" id="GO:0006357">
    <property type="term" value="P:regulation of transcription by RNA polymerase II"/>
    <property type="evidence" value="ECO:0007669"/>
    <property type="project" value="InterPro"/>
</dbReference>
<protein>
    <recommendedName>
        <fullName evidence="5">Cyclin-K</fullName>
    </recommendedName>
</protein>
<dbReference type="SUPFAM" id="SSF47954">
    <property type="entry name" value="Cyclin-like"/>
    <property type="match status" value="1"/>
</dbReference>
<feature type="compositionally biased region" description="Pro residues" evidence="2">
    <location>
        <begin position="494"/>
        <end position="508"/>
    </location>
</feature>
<evidence type="ECO:0000313" key="3">
    <source>
        <dbReference type="EMBL" id="CAL4119049.1"/>
    </source>
</evidence>
<keyword evidence="1" id="KW-0195">Cyclin</keyword>
<sequence>MHNKEENNIVRRSVTGKWGGRPMILAGPKGQTRICPVNDCRTHGSAAADGICFMTCNQLLTGCRKYEQKGQMSHAATVKPGPTHGSAPFYLRDVPKFFHLPAWNHISLYNWLVTPRCYIGRSYFCAIFHKYTAKIRGSQCPITTKLRQHEMGVGGILRICCQSLTLSSRGRFWVGGRGETVIFKLLSLCISNLALQTERSYYYPLKLIYKICWKQDIKKIPNYIGKVWRSAILSLHLCTTLSLQWEPEIIAIALMYLAGKLSKFEVADWSGRTSKHQRWWDMYVQGISMDLLEDICHQVLDLYSPNKSESVGSMGGSSNSSSGGVGTRRTSDTVSTPTGPPPAKKAKKEEVTASPVKVPEVVSTVPAVPSAGNQAASTSSNSSYSYPYPYPNYPPGPHNYPPPSAATSASTSGPPPRYPAPHPTYNYPPSSGTQVPPPQGPPQGPPPQQLVHQVVVPLPSSSSHYPPGPPAPANQAPPTHYPPPSHGSSSSAYYPPPPNASQGQPPPYQQSESRIVAIDQHSLLILSWPRQPVSYPEISSRISGNMAMLLKTSIQLHRIIVLLKNR</sequence>
<evidence type="ECO:0008006" key="5">
    <source>
        <dbReference type="Google" id="ProtNLM"/>
    </source>
</evidence>
<feature type="region of interest" description="Disordered" evidence="2">
    <location>
        <begin position="397"/>
        <end position="511"/>
    </location>
</feature>
<dbReference type="InterPro" id="IPR043198">
    <property type="entry name" value="Cyclin/Ssn8"/>
</dbReference>
<feature type="region of interest" description="Disordered" evidence="2">
    <location>
        <begin position="310"/>
        <end position="355"/>
    </location>
</feature>
<keyword evidence="4" id="KW-1185">Reference proteome</keyword>
<feature type="compositionally biased region" description="Low complexity" evidence="2">
    <location>
        <begin position="449"/>
        <end position="465"/>
    </location>
</feature>
<accession>A0AAV2R6X6</accession>
<feature type="compositionally biased region" description="Pro residues" evidence="2">
    <location>
        <begin position="435"/>
        <end position="448"/>
    </location>
</feature>
<dbReference type="PANTHER" id="PTHR10026">
    <property type="entry name" value="CYCLIN"/>
    <property type="match status" value="1"/>
</dbReference>
<name>A0AAV2R6X6_MEGNR</name>
<feature type="non-terminal residue" evidence="3">
    <location>
        <position position="566"/>
    </location>
</feature>
<gene>
    <name evidence="3" type="ORF">MNOR_LOCUS21594</name>
</gene>
<dbReference type="GO" id="GO:0016538">
    <property type="term" value="F:cyclin-dependent protein serine/threonine kinase regulator activity"/>
    <property type="evidence" value="ECO:0007669"/>
    <property type="project" value="InterPro"/>
</dbReference>
<dbReference type="EMBL" id="CAXKWB010017505">
    <property type="protein sequence ID" value="CAL4119049.1"/>
    <property type="molecule type" value="Genomic_DNA"/>
</dbReference>
<evidence type="ECO:0000256" key="1">
    <source>
        <dbReference type="ARBA" id="ARBA00023127"/>
    </source>
</evidence>
<feature type="compositionally biased region" description="Low complexity" evidence="2">
    <location>
        <begin position="310"/>
        <end position="322"/>
    </location>
</feature>
<dbReference type="Gene3D" id="1.10.472.10">
    <property type="entry name" value="Cyclin-like"/>
    <property type="match status" value="1"/>
</dbReference>
<evidence type="ECO:0000313" key="4">
    <source>
        <dbReference type="Proteomes" id="UP001497623"/>
    </source>
</evidence>
<proteinExistence type="predicted"/>
<organism evidence="3 4">
    <name type="scientific">Meganyctiphanes norvegica</name>
    <name type="common">Northern krill</name>
    <name type="synonym">Thysanopoda norvegica</name>
    <dbReference type="NCBI Taxonomy" id="48144"/>
    <lineage>
        <taxon>Eukaryota</taxon>
        <taxon>Metazoa</taxon>
        <taxon>Ecdysozoa</taxon>
        <taxon>Arthropoda</taxon>
        <taxon>Crustacea</taxon>
        <taxon>Multicrustacea</taxon>
        <taxon>Malacostraca</taxon>
        <taxon>Eumalacostraca</taxon>
        <taxon>Eucarida</taxon>
        <taxon>Euphausiacea</taxon>
        <taxon>Euphausiidae</taxon>
        <taxon>Meganyctiphanes</taxon>
    </lineage>
</organism>
<dbReference type="Proteomes" id="UP001497623">
    <property type="component" value="Unassembled WGS sequence"/>
</dbReference>
<comment type="caution">
    <text evidence="3">The sequence shown here is derived from an EMBL/GenBank/DDBJ whole genome shotgun (WGS) entry which is preliminary data.</text>
</comment>
<dbReference type="AlphaFoldDB" id="A0AAV2R6X6"/>
<feature type="compositionally biased region" description="Pro residues" evidence="2">
    <location>
        <begin position="413"/>
        <end position="422"/>
    </location>
</feature>
<reference evidence="3 4" key="1">
    <citation type="submission" date="2024-05" db="EMBL/GenBank/DDBJ databases">
        <authorList>
            <person name="Wallberg A."/>
        </authorList>
    </citation>
    <scope>NUCLEOTIDE SEQUENCE [LARGE SCALE GENOMIC DNA]</scope>
</reference>
<dbReference type="InterPro" id="IPR036915">
    <property type="entry name" value="Cyclin-like_sf"/>
</dbReference>
<evidence type="ECO:0000256" key="2">
    <source>
        <dbReference type="SAM" id="MobiDB-lite"/>
    </source>
</evidence>